<keyword evidence="3" id="KW-1185">Reference proteome</keyword>
<organism evidence="2 3">
    <name type="scientific">Candidatus Accumulibacter phosphatis</name>
    <dbReference type="NCBI Taxonomy" id="327160"/>
    <lineage>
        <taxon>Bacteria</taxon>
        <taxon>Pseudomonadati</taxon>
        <taxon>Pseudomonadota</taxon>
        <taxon>Betaproteobacteria</taxon>
        <taxon>Candidatus Accumulibacter</taxon>
    </lineage>
</organism>
<evidence type="ECO:0000313" key="3">
    <source>
        <dbReference type="Proteomes" id="UP000306324"/>
    </source>
</evidence>
<proteinExistence type="predicted"/>
<comment type="caution">
    <text evidence="2">The sequence shown here is derived from an EMBL/GenBank/DDBJ whole genome shotgun (WGS) entry which is preliminary data.</text>
</comment>
<dbReference type="Proteomes" id="UP000306324">
    <property type="component" value="Unassembled WGS sequence"/>
</dbReference>
<reference evidence="2 3" key="1">
    <citation type="submission" date="2019-04" db="EMBL/GenBank/DDBJ databases">
        <title>A novel phosphate-accumulating bacterium identified in bioreactor for phosphate removal from wastewater.</title>
        <authorList>
            <person name="Kotlyarov R.Y."/>
            <person name="Beletsky A.V."/>
            <person name="Kallistova A.Y."/>
            <person name="Dorofeev A.G."/>
            <person name="Nikolaev Y.Y."/>
            <person name="Pimenov N.V."/>
            <person name="Ravin N.V."/>
            <person name="Mardanov A.V."/>
        </authorList>
    </citation>
    <scope>NUCLEOTIDE SEQUENCE [LARGE SCALE GENOMIC DNA]</scope>
    <source>
        <strain evidence="2 3">Bin19</strain>
    </source>
</reference>
<gene>
    <name evidence="2" type="ORF">ACCUM_2609</name>
</gene>
<dbReference type="EMBL" id="SWAD01000016">
    <property type="protein sequence ID" value="TMQ77891.1"/>
    <property type="molecule type" value="Genomic_DNA"/>
</dbReference>
<dbReference type="AlphaFoldDB" id="A0A5S4ER23"/>
<dbReference type="RefSeq" id="WP_138677623.1">
    <property type="nucleotide sequence ID" value="NZ_SWAD01000016.1"/>
</dbReference>
<keyword evidence="2" id="KW-0675">Receptor</keyword>
<dbReference type="OrthoDB" id="5332150at2"/>
<sequence length="113" mass="12742">MYKPHKSERPPEGTRRPERIDNNWNLTALARNTANTNTEVGVARKVRSSNLYERYTWSTWSITAVMNNAVDDGNGYFGDIGLNPEKAHTIPATVDWHAADRGWEIKATPSTRG</sequence>
<evidence type="ECO:0000313" key="2">
    <source>
        <dbReference type="EMBL" id="TMQ77891.1"/>
    </source>
</evidence>
<protein>
    <submittedName>
        <fullName evidence="2">TonB dependent receptor</fullName>
    </submittedName>
</protein>
<accession>A0A5S4ER23</accession>
<evidence type="ECO:0000256" key="1">
    <source>
        <dbReference type="SAM" id="MobiDB-lite"/>
    </source>
</evidence>
<name>A0A5S4ER23_9PROT</name>
<feature type="region of interest" description="Disordered" evidence="1">
    <location>
        <begin position="1"/>
        <end position="20"/>
    </location>
</feature>